<evidence type="ECO:0008006" key="4">
    <source>
        <dbReference type="Google" id="ProtNLM"/>
    </source>
</evidence>
<evidence type="ECO:0000313" key="2">
    <source>
        <dbReference type="EMBL" id="KAJ8439192.1"/>
    </source>
</evidence>
<dbReference type="OrthoDB" id="425619at2759"/>
<proteinExistence type="predicted"/>
<feature type="compositionally biased region" description="Low complexity" evidence="1">
    <location>
        <begin position="213"/>
        <end position="225"/>
    </location>
</feature>
<dbReference type="PANTHER" id="PTHR33233:SF17">
    <property type="entry name" value="DUF4283 DOMAIN-CONTAINING PROTEIN"/>
    <property type="match status" value="1"/>
</dbReference>
<keyword evidence="3" id="KW-1185">Reference proteome</keyword>
<evidence type="ECO:0000313" key="3">
    <source>
        <dbReference type="Proteomes" id="UP001153076"/>
    </source>
</evidence>
<dbReference type="InterPro" id="IPR036875">
    <property type="entry name" value="Znf_CCHC_sf"/>
</dbReference>
<dbReference type="GO" id="GO:0008270">
    <property type="term" value="F:zinc ion binding"/>
    <property type="evidence" value="ECO:0007669"/>
    <property type="project" value="InterPro"/>
</dbReference>
<dbReference type="GO" id="GO:0003676">
    <property type="term" value="F:nucleic acid binding"/>
    <property type="evidence" value="ECO:0007669"/>
    <property type="project" value="InterPro"/>
</dbReference>
<dbReference type="SUPFAM" id="SSF57756">
    <property type="entry name" value="Retrovirus zinc finger-like domains"/>
    <property type="match status" value="1"/>
</dbReference>
<reference evidence="2" key="1">
    <citation type="submission" date="2022-04" db="EMBL/GenBank/DDBJ databases">
        <title>Carnegiea gigantea Genome sequencing and assembly v2.</title>
        <authorList>
            <person name="Copetti D."/>
            <person name="Sanderson M.J."/>
            <person name="Burquez A."/>
            <person name="Wojciechowski M.F."/>
        </authorList>
    </citation>
    <scope>NUCLEOTIDE SEQUENCE</scope>
    <source>
        <strain evidence="2">SGP5-SGP5p</strain>
        <tissue evidence="2">Aerial part</tissue>
    </source>
</reference>
<dbReference type="PANTHER" id="PTHR33233">
    <property type="entry name" value="ENDONUCLEASE/EXONUCLEASE/PHOSPHATASE"/>
    <property type="match status" value="1"/>
</dbReference>
<name>A0A9Q1K9K9_9CARY</name>
<sequence length="568" mass="65226">MVNPDEGLSLKFIEVMVVNGTKCAKIEHQDVAAEIEYWSQAVLCSVLGANPPLLTTQDKEAVLGKGIYYFDQKPFVVKAWNEHLEIDTNDINSRPIWVQFPQLDVKYWGVDSLSKLGSLLGIPLKTDKQTMEKVYLNYVRLLIDIPLEGPFPEFVDFITDKGLATRQRVKYEWLPLKCNHCNMFGHLENDCRKKKAGRQEWRPVTTTNHDPEQSSLQQQQHQPSSTDYLVPPHEPRAKNISTSNSFQILLENKIRELITHETGVTTPLMDSILCWNIRGLNGQNKQEELKIFLQNHSIGMAGLLETNVKSKNVTKTPGAWCVLGDFNAVLHIQDRIGGDEIQDANIKDFADCLTDLVPTTHGQSEATTGKEYGRESTEFLQIWNEYLAEGISDHTPLLITFPSCPRFTSSFKLCDMWSKDDRLKTIVADAIRNKPMGTKMYQLIVLHVICAMNGRKLSITYSLLVHMNIWNNISTWLKVSCEARSLQEWTEYILAQNIPRNRKEIMFGLFTATIYHVWRAPNELKYQGKPTGWKSVAYINKEHTRQRILYLANQSQRYRKYMDLVLTN</sequence>
<comment type="caution">
    <text evidence="2">The sequence shown here is derived from an EMBL/GenBank/DDBJ whole genome shotgun (WGS) entry which is preliminary data.</text>
</comment>
<dbReference type="InterPro" id="IPR036691">
    <property type="entry name" value="Endo/exonu/phosph_ase_sf"/>
</dbReference>
<gene>
    <name evidence="2" type="ORF">Cgig2_003405</name>
</gene>
<dbReference type="SUPFAM" id="SSF56219">
    <property type="entry name" value="DNase I-like"/>
    <property type="match status" value="1"/>
</dbReference>
<evidence type="ECO:0000256" key="1">
    <source>
        <dbReference type="SAM" id="MobiDB-lite"/>
    </source>
</evidence>
<feature type="region of interest" description="Disordered" evidence="1">
    <location>
        <begin position="198"/>
        <end position="239"/>
    </location>
</feature>
<protein>
    <recommendedName>
        <fullName evidence="4">DUF4283 domain-containing protein</fullName>
    </recommendedName>
</protein>
<dbReference type="Proteomes" id="UP001153076">
    <property type="component" value="Unassembled WGS sequence"/>
</dbReference>
<accession>A0A9Q1K9K9</accession>
<dbReference type="AlphaFoldDB" id="A0A9Q1K9K9"/>
<dbReference type="EMBL" id="JAKOGI010000227">
    <property type="protein sequence ID" value="KAJ8439192.1"/>
    <property type="molecule type" value="Genomic_DNA"/>
</dbReference>
<organism evidence="2 3">
    <name type="scientific">Carnegiea gigantea</name>
    <dbReference type="NCBI Taxonomy" id="171969"/>
    <lineage>
        <taxon>Eukaryota</taxon>
        <taxon>Viridiplantae</taxon>
        <taxon>Streptophyta</taxon>
        <taxon>Embryophyta</taxon>
        <taxon>Tracheophyta</taxon>
        <taxon>Spermatophyta</taxon>
        <taxon>Magnoliopsida</taxon>
        <taxon>eudicotyledons</taxon>
        <taxon>Gunneridae</taxon>
        <taxon>Pentapetalae</taxon>
        <taxon>Caryophyllales</taxon>
        <taxon>Cactineae</taxon>
        <taxon>Cactaceae</taxon>
        <taxon>Cactoideae</taxon>
        <taxon>Echinocereeae</taxon>
        <taxon>Carnegiea</taxon>
    </lineage>
</organism>